<proteinExistence type="predicted"/>
<evidence type="ECO:0000313" key="1">
    <source>
        <dbReference type="EMBL" id="EJW97318.1"/>
    </source>
</evidence>
<reference evidence="1" key="1">
    <citation type="journal article" date="2012" name="PLoS ONE">
        <title>Gene sets for utilization of primary and secondary nutrition supplies in the distal gut of endangered iberian lynx.</title>
        <authorList>
            <person name="Alcaide M."/>
            <person name="Messina E."/>
            <person name="Richter M."/>
            <person name="Bargiela R."/>
            <person name="Peplies J."/>
            <person name="Huws S.A."/>
            <person name="Newbold C.J."/>
            <person name="Golyshin P.N."/>
            <person name="Simon M.A."/>
            <person name="Lopez G."/>
            <person name="Yakimov M.M."/>
            <person name="Ferrer M."/>
        </authorList>
    </citation>
    <scope>NUCLEOTIDE SEQUENCE</scope>
</reference>
<dbReference type="EMBL" id="AMCI01004830">
    <property type="protein sequence ID" value="EJW97318.1"/>
    <property type="molecule type" value="Genomic_DNA"/>
</dbReference>
<organism evidence="1">
    <name type="scientific">gut metagenome</name>
    <dbReference type="NCBI Taxonomy" id="749906"/>
    <lineage>
        <taxon>unclassified sequences</taxon>
        <taxon>metagenomes</taxon>
        <taxon>organismal metagenomes</taxon>
    </lineage>
</organism>
<name>J9FS43_9ZZZZ</name>
<gene>
    <name evidence="1" type="ORF">EVA_14575</name>
</gene>
<protein>
    <submittedName>
        <fullName evidence="1">Uncharacterized protein</fullName>
    </submittedName>
</protein>
<dbReference type="AlphaFoldDB" id="J9FS43"/>
<sequence>MWHVFRCWFSGRWDNSLNSAENPGWFVGSVFLCPASVCAILEEARFQSKSIDLKRSDEKNFCRHQNNSIISITFAVI</sequence>
<accession>J9FS43</accession>
<comment type="caution">
    <text evidence="1">The sequence shown here is derived from an EMBL/GenBank/DDBJ whole genome shotgun (WGS) entry which is preliminary data.</text>
</comment>